<dbReference type="RefSeq" id="WP_132008892.1">
    <property type="nucleotide sequence ID" value="NZ_JABUHM010000008.1"/>
</dbReference>
<dbReference type="GO" id="GO:0009847">
    <property type="term" value="P:spore germination"/>
    <property type="evidence" value="ECO:0007669"/>
    <property type="project" value="InterPro"/>
</dbReference>
<accession>A0A4V2RD09</accession>
<name>A0A4V2RD09_9BACI</name>
<gene>
    <name evidence="3" type="ORF">EV146_109178</name>
</gene>
<feature type="domain" description="Sporulation protein YpeB PepSY1 and PepSY2" evidence="1">
    <location>
        <begin position="180"/>
        <end position="373"/>
    </location>
</feature>
<comment type="caution">
    <text evidence="3">The sequence shown here is derived from an EMBL/GenBank/DDBJ whole genome shotgun (WGS) entry which is preliminary data.</text>
</comment>
<proteinExistence type="predicted"/>
<dbReference type="AlphaFoldDB" id="A0A4V2RD09"/>
<evidence type="ECO:0000259" key="2">
    <source>
        <dbReference type="Pfam" id="PF20769"/>
    </source>
</evidence>
<sequence>MLRGIIIAVLTIGIAGTAFWGYQEHKEKNAILQNAENNYQRAFHDLSYQIDLLHDKIGTSLAMNSRSSLSPALAEVWKITSEAHNDVGQLPLTLVPFNKTEEFLANIGNFTYKAAVRDLDKEPLTDQEYQTLQKLYKESANIQNDLREVQHTVLENNLTWMDVELALASGKENADNTIIDGFQTVEKTVESYSETEFGPGMVSMQKDDDQFKKLKGKTITQKEAVSMAKKWAAPRGKKVETKVTENGKGSHFGFYSISMEDRGTRTESSMDITKKGGYPIWFIASREVKKQSISLNDASNKAIAFLKENRFTNLDLFESAQYDNTGVFTFIGSQDGTRIYPDSIRVKVALDNGDIIGFSAEDYLKSHHSREIPEARMSAKEAKTKVNPNVKIMEEGRSIILNDLNQEVLCHEFTGVLGDDTYRIFINAESGAEEKVQKLENAEPIYEDAV</sequence>
<feature type="domain" description="Sporulation protein YpeB N-terminal" evidence="2">
    <location>
        <begin position="27"/>
        <end position="162"/>
    </location>
</feature>
<dbReference type="Pfam" id="PF14620">
    <property type="entry name" value="YPEB_PepSY1-2"/>
    <property type="match status" value="1"/>
</dbReference>
<evidence type="ECO:0000313" key="3">
    <source>
        <dbReference type="EMBL" id="TCN23020.1"/>
    </source>
</evidence>
<dbReference type="Pfam" id="PF20769">
    <property type="entry name" value="YPEB_N"/>
    <property type="match status" value="1"/>
</dbReference>
<dbReference type="NCBIfam" id="TIGR02889">
    <property type="entry name" value="spore_YpeB"/>
    <property type="match status" value="1"/>
</dbReference>
<evidence type="ECO:0000313" key="4">
    <source>
        <dbReference type="Proteomes" id="UP000295689"/>
    </source>
</evidence>
<organism evidence="3 4">
    <name type="scientific">Mesobacillus foraminis</name>
    <dbReference type="NCBI Taxonomy" id="279826"/>
    <lineage>
        <taxon>Bacteria</taxon>
        <taxon>Bacillati</taxon>
        <taxon>Bacillota</taxon>
        <taxon>Bacilli</taxon>
        <taxon>Bacillales</taxon>
        <taxon>Bacillaceae</taxon>
        <taxon>Mesobacillus</taxon>
    </lineage>
</organism>
<dbReference type="InterPro" id="IPR014239">
    <property type="entry name" value="YpeB_PepSY1-2"/>
</dbReference>
<dbReference type="InterPro" id="IPR048402">
    <property type="entry name" value="YpeB_N"/>
</dbReference>
<protein>
    <submittedName>
        <fullName evidence="3">Spore germination protein</fullName>
    </submittedName>
</protein>
<evidence type="ECO:0000259" key="1">
    <source>
        <dbReference type="Pfam" id="PF14620"/>
    </source>
</evidence>
<dbReference type="Proteomes" id="UP000295689">
    <property type="component" value="Unassembled WGS sequence"/>
</dbReference>
<keyword evidence="4" id="KW-1185">Reference proteome</keyword>
<reference evidence="3 4" key="1">
    <citation type="journal article" date="2015" name="Stand. Genomic Sci.">
        <title>Genomic Encyclopedia of Bacterial and Archaeal Type Strains, Phase III: the genomes of soil and plant-associated and newly described type strains.</title>
        <authorList>
            <person name="Whitman W.B."/>
            <person name="Woyke T."/>
            <person name="Klenk H.P."/>
            <person name="Zhou Y."/>
            <person name="Lilburn T.G."/>
            <person name="Beck B.J."/>
            <person name="De Vos P."/>
            <person name="Vandamme P."/>
            <person name="Eisen J.A."/>
            <person name="Garrity G."/>
            <person name="Hugenholtz P."/>
            <person name="Kyrpides N.C."/>
        </authorList>
    </citation>
    <scope>NUCLEOTIDE SEQUENCE [LARGE SCALE GENOMIC DNA]</scope>
    <source>
        <strain evidence="3 4">CV53</strain>
    </source>
</reference>
<dbReference type="EMBL" id="SLVV01000009">
    <property type="protein sequence ID" value="TCN23020.1"/>
    <property type="molecule type" value="Genomic_DNA"/>
</dbReference>